<dbReference type="EMBL" id="FOFG01000008">
    <property type="protein sequence ID" value="SEQ87517.1"/>
    <property type="molecule type" value="Genomic_DNA"/>
</dbReference>
<feature type="compositionally biased region" description="Polar residues" evidence="1">
    <location>
        <begin position="201"/>
        <end position="220"/>
    </location>
</feature>
<dbReference type="Proteomes" id="UP000199647">
    <property type="component" value="Unassembled WGS sequence"/>
</dbReference>
<evidence type="ECO:0000313" key="4">
    <source>
        <dbReference type="Proteomes" id="UP000199647"/>
    </source>
</evidence>
<dbReference type="InterPro" id="IPR000157">
    <property type="entry name" value="TIR_dom"/>
</dbReference>
<keyword evidence="4" id="KW-1185">Reference proteome</keyword>
<dbReference type="SUPFAM" id="SSF52200">
    <property type="entry name" value="Toll/Interleukin receptor TIR domain"/>
    <property type="match status" value="1"/>
</dbReference>
<dbReference type="Pfam" id="PF13676">
    <property type="entry name" value="TIR_2"/>
    <property type="match status" value="1"/>
</dbReference>
<dbReference type="AlphaFoldDB" id="A0A1H9JL13"/>
<proteinExistence type="predicted"/>
<dbReference type="PROSITE" id="PS50104">
    <property type="entry name" value="TIR"/>
    <property type="match status" value="1"/>
</dbReference>
<dbReference type="STRING" id="1855383.SAMN05216548_108166"/>
<evidence type="ECO:0000256" key="1">
    <source>
        <dbReference type="SAM" id="MobiDB-lite"/>
    </source>
</evidence>
<dbReference type="SMART" id="SM00255">
    <property type="entry name" value="TIR"/>
    <property type="match status" value="1"/>
</dbReference>
<reference evidence="3 4" key="1">
    <citation type="submission" date="2016-10" db="EMBL/GenBank/DDBJ databases">
        <authorList>
            <person name="de Groot N.N."/>
        </authorList>
    </citation>
    <scope>NUCLEOTIDE SEQUENCE [LARGE SCALE GENOMIC DNA]</scope>
    <source>
        <strain evidence="3 4">A52C2</strain>
    </source>
</reference>
<feature type="region of interest" description="Disordered" evidence="1">
    <location>
        <begin position="155"/>
        <end position="220"/>
    </location>
</feature>
<evidence type="ECO:0000259" key="2">
    <source>
        <dbReference type="PROSITE" id="PS50104"/>
    </source>
</evidence>
<accession>A0A1H9JL13</accession>
<dbReference type="Gene3D" id="3.40.50.10140">
    <property type="entry name" value="Toll/interleukin-1 receptor homology (TIR) domain"/>
    <property type="match status" value="1"/>
</dbReference>
<evidence type="ECO:0000313" key="3">
    <source>
        <dbReference type="EMBL" id="SEQ87517.1"/>
    </source>
</evidence>
<feature type="domain" description="TIR" evidence="2">
    <location>
        <begin position="6"/>
        <end position="151"/>
    </location>
</feature>
<sequence length="220" mass="24895">MPETKNTVNVFVSYSHKDEVHWDKLRTHLAPLKRQGLISLWWDHDILEGGELTPEIRKALRQSNVFVALVSPDYLASHYCFDIEYQYALRRRQRKTMHVVAAIIRPCEWKHTEMVRYRSLPKDGKSVTEWKNRDSAYEDIAAGLRRVVAAVVAEQASKPPLSRETDKRRQRPKSSGLGKPAGQVGAKPTSPRKGIAGAPTKTASKRSAATRTQRPNSKTA</sequence>
<gene>
    <name evidence="3" type="ORF">SAMN05216548_108166</name>
</gene>
<dbReference type="GO" id="GO:0007165">
    <property type="term" value="P:signal transduction"/>
    <property type="evidence" value="ECO:0007669"/>
    <property type="project" value="InterPro"/>
</dbReference>
<organism evidence="3 4">
    <name type="scientific">Faunimonas pinastri</name>
    <dbReference type="NCBI Taxonomy" id="1855383"/>
    <lineage>
        <taxon>Bacteria</taxon>
        <taxon>Pseudomonadati</taxon>
        <taxon>Pseudomonadota</taxon>
        <taxon>Alphaproteobacteria</taxon>
        <taxon>Hyphomicrobiales</taxon>
        <taxon>Afifellaceae</taxon>
        <taxon>Faunimonas</taxon>
    </lineage>
</organism>
<protein>
    <submittedName>
        <fullName evidence="3">TIR domain-containing protein</fullName>
    </submittedName>
</protein>
<dbReference type="InterPro" id="IPR035897">
    <property type="entry name" value="Toll_tir_struct_dom_sf"/>
</dbReference>
<name>A0A1H9JL13_9HYPH</name>